<dbReference type="SUPFAM" id="SSF57716">
    <property type="entry name" value="Glucocorticoid receptor-like (DNA-binding domain)"/>
    <property type="match status" value="1"/>
</dbReference>
<dbReference type="Pfam" id="PF00253">
    <property type="entry name" value="Ribosomal_S14"/>
    <property type="match status" value="1"/>
</dbReference>
<evidence type="ECO:0000313" key="4">
    <source>
        <dbReference type="EMBL" id="VDK69434.1"/>
    </source>
</evidence>
<keyword evidence="3" id="KW-0687">Ribonucleoprotein</keyword>
<dbReference type="EMBL" id="UYRX01000021">
    <property type="protein sequence ID" value="VDK69434.1"/>
    <property type="molecule type" value="Genomic_DNA"/>
</dbReference>
<evidence type="ECO:0000313" key="5">
    <source>
        <dbReference type="Proteomes" id="UP000277928"/>
    </source>
</evidence>
<name>A0A3P6TTU6_LITSI</name>
<evidence type="ECO:0000256" key="3">
    <source>
        <dbReference type="ARBA" id="ARBA00023274"/>
    </source>
</evidence>
<sequence length="231" mass="26697">MCYLHTSHVSLLIGAQRGLKVFAQMVYTLMSFRYFSSILSKLDVPWHRIIASTRCLMSSKPTDTVESIPSAFVGSENLTLESQHPSAVGDATNGEQLVLSYSQKALETLKLDKYPYYVEREWWKHGNRMTFWSTWRMKRDVKRRQLLANLGPDRVRLKALKCNTILPELIRDECAKKLHNLPKGSCPSLIQHLCQYSGARRGKLNRFHLHRQIFRRLADHGQLSGVQRGVW</sequence>
<dbReference type="GO" id="GO:0005763">
    <property type="term" value="C:mitochondrial small ribosomal subunit"/>
    <property type="evidence" value="ECO:0007669"/>
    <property type="project" value="TreeGrafter"/>
</dbReference>
<proteinExistence type="inferred from homology"/>
<keyword evidence="5" id="KW-1185">Reference proteome</keyword>
<evidence type="ECO:0000256" key="2">
    <source>
        <dbReference type="ARBA" id="ARBA00022980"/>
    </source>
</evidence>
<organism evidence="4 5">
    <name type="scientific">Litomosoides sigmodontis</name>
    <name type="common">Filarial nematode worm</name>
    <dbReference type="NCBI Taxonomy" id="42156"/>
    <lineage>
        <taxon>Eukaryota</taxon>
        <taxon>Metazoa</taxon>
        <taxon>Ecdysozoa</taxon>
        <taxon>Nematoda</taxon>
        <taxon>Chromadorea</taxon>
        <taxon>Rhabditida</taxon>
        <taxon>Spirurina</taxon>
        <taxon>Spiruromorpha</taxon>
        <taxon>Filarioidea</taxon>
        <taxon>Onchocercidae</taxon>
        <taxon>Litomosoides</taxon>
    </lineage>
</organism>
<evidence type="ECO:0000256" key="1">
    <source>
        <dbReference type="ARBA" id="ARBA00009083"/>
    </source>
</evidence>
<dbReference type="OrthoDB" id="413436at2759"/>
<dbReference type="GO" id="GO:0006412">
    <property type="term" value="P:translation"/>
    <property type="evidence" value="ECO:0007669"/>
    <property type="project" value="InterPro"/>
</dbReference>
<gene>
    <name evidence="4" type="ORF">NLS_LOCUS773</name>
</gene>
<dbReference type="PANTHER" id="PTHR19836:SF19">
    <property type="entry name" value="SMALL RIBOSOMAL SUBUNIT PROTEIN US14M"/>
    <property type="match status" value="1"/>
</dbReference>
<accession>A0A3P6TTU6</accession>
<dbReference type="AlphaFoldDB" id="A0A3P6TTU6"/>
<dbReference type="GO" id="GO:0003735">
    <property type="term" value="F:structural constituent of ribosome"/>
    <property type="evidence" value="ECO:0007669"/>
    <property type="project" value="InterPro"/>
</dbReference>
<dbReference type="STRING" id="42156.A0A3P6TTU6"/>
<comment type="similarity">
    <text evidence="1">Belongs to the universal ribosomal protein uS14 family.</text>
</comment>
<dbReference type="Gene3D" id="1.10.287.1480">
    <property type="match status" value="1"/>
</dbReference>
<reference evidence="4 5" key="1">
    <citation type="submission" date="2018-08" db="EMBL/GenBank/DDBJ databases">
        <authorList>
            <person name="Laetsch R D."/>
            <person name="Stevens L."/>
            <person name="Kumar S."/>
            <person name="Blaxter L. M."/>
        </authorList>
    </citation>
    <scope>NUCLEOTIDE SEQUENCE [LARGE SCALE GENOMIC DNA]</scope>
</reference>
<evidence type="ECO:0008006" key="6">
    <source>
        <dbReference type="Google" id="ProtNLM"/>
    </source>
</evidence>
<dbReference type="InterPro" id="IPR001209">
    <property type="entry name" value="Ribosomal_uS14"/>
</dbReference>
<dbReference type="Proteomes" id="UP000277928">
    <property type="component" value="Unassembled WGS sequence"/>
</dbReference>
<dbReference type="PANTHER" id="PTHR19836">
    <property type="entry name" value="30S RIBOSOMAL PROTEIN S14"/>
    <property type="match status" value="1"/>
</dbReference>
<protein>
    <recommendedName>
        <fullName evidence="6">Ribosomal protein S14</fullName>
    </recommendedName>
</protein>
<keyword evidence="2" id="KW-0689">Ribosomal protein</keyword>